<comment type="similarity">
    <text evidence="1">Belongs to the protein-tyrosine phosphatase family.</text>
</comment>
<gene>
    <name evidence="2" type="ORF">NVS88_07960</name>
</gene>
<evidence type="ECO:0000256" key="1">
    <source>
        <dbReference type="ARBA" id="ARBA00009580"/>
    </source>
</evidence>
<protein>
    <submittedName>
        <fullName evidence="2">Tyrosine-protein phosphatase</fullName>
    </submittedName>
</protein>
<dbReference type="InterPro" id="IPR029021">
    <property type="entry name" value="Prot-tyrosine_phosphatase-like"/>
</dbReference>
<proteinExistence type="inferred from homology"/>
<dbReference type="EMBL" id="JANRHA010000004">
    <property type="protein sequence ID" value="MDG3014491.1"/>
    <property type="molecule type" value="Genomic_DNA"/>
</dbReference>
<comment type="caution">
    <text evidence="2">The sequence shown here is derived from an EMBL/GenBank/DDBJ whole genome shotgun (WGS) entry which is preliminary data.</text>
</comment>
<evidence type="ECO:0000313" key="3">
    <source>
        <dbReference type="Proteomes" id="UP001152755"/>
    </source>
</evidence>
<dbReference type="PANTHER" id="PTHR31126:SF1">
    <property type="entry name" value="TYROSINE SPECIFIC PROTEIN PHOSPHATASES DOMAIN-CONTAINING PROTEIN"/>
    <property type="match status" value="1"/>
</dbReference>
<dbReference type="RefSeq" id="WP_277830911.1">
    <property type="nucleotide sequence ID" value="NZ_JAAIVF010000001.1"/>
</dbReference>
<dbReference type="GO" id="GO:0004721">
    <property type="term" value="F:phosphoprotein phosphatase activity"/>
    <property type="evidence" value="ECO:0007669"/>
    <property type="project" value="InterPro"/>
</dbReference>
<dbReference type="PANTHER" id="PTHR31126">
    <property type="entry name" value="TYROSINE-PROTEIN PHOSPHATASE"/>
    <property type="match status" value="1"/>
</dbReference>
<keyword evidence="3" id="KW-1185">Reference proteome</keyword>
<name>A0A9X4M4V9_9ACTN</name>
<dbReference type="SUPFAM" id="SSF52799">
    <property type="entry name" value="(Phosphotyrosine protein) phosphatases II"/>
    <property type="match status" value="1"/>
</dbReference>
<dbReference type="PROSITE" id="PS00383">
    <property type="entry name" value="TYR_PHOSPHATASE_1"/>
    <property type="match status" value="1"/>
</dbReference>
<organism evidence="2 3">
    <name type="scientific">Speluncibacter jeojiensis</name>
    <dbReference type="NCBI Taxonomy" id="2710754"/>
    <lineage>
        <taxon>Bacteria</taxon>
        <taxon>Bacillati</taxon>
        <taxon>Actinomycetota</taxon>
        <taxon>Actinomycetes</taxon>
        <taxon>Mycobacteriales</taxon>
        <taxon>Speluncibacteraceae</taxon>
        <taxon>Speluncibacter</taxon>
    </lineage>
</organism>
<accession>A0A9X4M4V9</accession>
<dbReference type="InterPro" id="IPR016130">
    <property type="entry name" value="Tyr_Pase_AS"/>
</dbReference>
<dbReference type="AlphaFoldDB" id="A0A9X4M4V9"/>
<dbReference type="Gene3D" id="3.90.190.10">
    <property type="entry name" value="Protein tyrosine phosphatase superfamily"/>
    <property type="match status" value="1"/>
</dbReference>
<sequence>MFVLPTVLARRKRTAAALLVTGGILAAGALGPVAAADPVQLPSLGSAGLSIPGLGSLMPQPAATPRLASVANFRDVAGTDGGYVTTTGRHLQRGVFYRSNALTPDAADLKTLEGLHLRAIYDVRTDQEVAQAPDATLPGVKYVHIPILAGDLYAAAMAVRTPEEAMKFMQDMNRSFVTDAANRAGFEQLLTDLANTPGPQVFHCTSGKDRTGWASMLLQSVAGVPEATIMKDYLATNDYLAAQNAKTYQSLVASKGQAAADALKPMLGVDASFLQAGLDQIKTSYGTVDNYLTAGLGLDQSTLAKLRAKLVR</sequence>
<dbReference type="Pfam" id="PF13350">
    <property type="entry name" value="Y_phosphatase3"/>
    <property type="match status" value="1"/>
</dbReference>
<reference evidence="2" key="1">
    <citation type="submission" date="2022-08" db="EMBL/GenBank/DDBJ databases">
        <title>Genome analysis of Corynebacteriales strain.</title>
        <authorList>
            <person name="Lee S.D."/>
        </authorList>
    </citation>
    <scope>NUCLEOTIDE SEQUENCE</scope>
    <source>
        <strain evidence="2">D3-21</strain>
    </source>
</reference>
<dbReference type="InterPro" id="IPR026893">
    <property type="entry name" value="Tyr/Ser_Pase_IphP-type"/>
</dbReference>
<evidence type="ECO:0000313" key="2">
    <source>
        <dbReference type="EMBL" id="MDG3014491.1"/>
    </source>
</evidence>
<dbReference type="Proteomes" id="UP001152755">
    <property type="component" value="Unassembled WGS sequence"/>
</dbReference>